<accession>A0A9W8YV29</accession>
<dbReference type="GO" id="GO:0005758">
    <property type="term" value="C:mitochondrial intermembrane space"/>
    <property type="evidence" value="ECO:0007669"/>
    <property type="project" value="TreeGrafter"/>
</dbReference>
<proteinExistence type="inferred from homology"/>
<evidence type="ECO:0000256" key="6">
    <source>
        <dbReference type="ARBA" id="ARBA00023049"/>
    </source>
</evidence>
<dbReference type="Pfam" id="PF01432">
    <property type="entry name" value="Peptidase_M3"/>
    <property type="match status" value="1"/>
</dbReference>
<dbReference type="PANTHER" id="PTHR11804">
    <property type="entry name" value="PROTEASE M3 THIMET OLIGOPEPTIDASE-RELATED"/>
    <property type="match status" value="1"/>
</dbReference>
<dbReference type="SUPFAM" id="SSF55486">
    <property type="entry name" value="Metalloproteases ('zincins'), catalytic domain"/>
    <property type="match status" value="1"/>
</dbReference>
<dbReference type="Gene3D" id="1.10.1370.10">
    <property type="entry name" value="Neurolysin, domain 3"/>
    <property type="match status" value="1"/>
</dbReference>
<dbReference type="AlphaFoldDB" id="A0A9W8YV29"/>
<dbReference type="GO" id="GO:0046872">
    <property type="term" value="F:metal ion binding"/>
    <property type="evidence" value="ECO:0007669"/>
    <property type="project" value="UniProtKB-UniRule"/>
</dbReference>
<evidence type="ECO:0000256" key="2">
    <source>
        <dbReference type="ARBA" id="ARBA00022670"/>
    </source>
</evidence>
<evidence type="ECO:0000313" key="10">
    <source>
        <dbReference type="Proteomes" id="UP001140453"/>
    </source>
</evidence>
<evidence type="ECO:0000313" key="9">
    <source>
        <dbReference type="EMBL" id="KAJ4392173.1"/>
    </source>
</evidence>
<dbReference type="InterPro" id="IPR001567">
    <property type="entry name" value="Pept_M3A_M3B_dom"/>
</dbReference>
<gene>
    <name evidence="9" type="ORF">N0V93_005798</name>
</gene>
<evidence type="ECO:0000256" key="1">
    <source>
        <dbReference type="ARBA" id="ARBA00006040"/>
    </source>
</evidence>
<dbReference type="InterPro" id="IPR024079">
    <property type="entry name" value="MetalloPept_cat_dom_sf"/>
</dbReference>
<evidence type="ECO:0000256" key="4">
    <source>
        <dbReference type="ARBA" id="ARBA00022801"/>
    </source>
</evidence>
<keyword evidence="6 7" id="KW-0482">Metalloprotease</keyword>
<dbReference type="GO" id="GO:0004222">
    <property type="term" value="F:metalloendopeptidase activity"/>
    <property type="evidence" value="ECO:0007669"/>
    <property type="project" value="InterPro"/>
</dbReference>
<evidence type="ECO:0000256" key="3">
    <source>
        <dbReference type="ARBA" id="ARBA00022723"/>
    </source>
</evidence>
<evidence type="ECO:0000256" key="7">
    <source>
        <dbReference type="RuleBase" id="RU003435"/>
    </source>
</evidence>
<feature type="domain" description="Peptidase M3A/M3B catalytic" evidence="8">
    <location>
        <begin position="228"/>
        <end position="696"/>
    </location>
</feature>
<dbReference type="EMBL" id="JAPEVB010000003">
    <property type="protein sequence ID" value="KAJ4392173.1"/>
    <property type="molecule type" value="Genomic_DNA"/>
</dbReference>
<dbReference type="Gene3D" id="1.20.1050.40">
    <property type="entry name" value="Endopeptidase. Chain P, domain 1"/>
    <property type="match status" value="1"/>
</dbReference>
<comment type="caution">
    <text evidence="9">The sequence shown here is derived from an EMBL/GenBank/DDBJ whole genome shotgun (WGS) entry which is preliminary data.</text>
</comment>
<keyword evidence="4 7" id="KW-0378">Hydrolase</keyword>
<reference evidence="9" key="1">
    <citation type="submission" date="2022-10" db="EMBL/GenBank/DDBJ databases">
        <title>Tapping the CABI collections for fungal endophytes: first genome assemblies for Collariella, Neodidymelliopsis, Ascochyta clinopodiicola, Didymella pomorum, Didymosphaeria variabile, Neocosmospora piperis and Neocucurbitaria cava.</title>
        <authorList>
            <person name="Hill R."/>
        </authorList>
    </citation>
    <scope>NUCLEOTIDE SEQUENCE</scope>
    <source>
        <strain evidence="9">IMI 355082</strain>
    </source>
</reference>
<dbReference type="GO" id="GO:0006508">
    <property type="term" value="P:proteolysis"/>
    <property type="evidence" value="ECO:0007669"/>
    <property type="project" value="UniProtKB-KW"/>
</dbReference>
<dbReference type="PANTHER" id="PTHR11804:SF84">
    <property type="entry name" value="SACCHAROLYSIN"/>
    <property type="match status" value="1"/>
</dbReference>
<protein>
    <recommendedName>
        <fullName evidence="8">Peptidase M3A/M3B catalytic domain-containing protein</fullName>
    </recommendedName>
</protein>
<evidence type="ECO:0000259" key="8">
    <source>
        <dbReference type="Pfam" id="PF01432"/>
    </source>
</evidence>
<name>A0A9W8YV29_9PEZI</name>
<dbReference type="GO" id="GO:0006518">
    <property type="term" value="P:peptide metabolic process"/>
    <property type="evidence" value="ECO:0007669"/>
    <property type="project" value="TreeGrafter"/>
</dbReference>
<dbReference type="InterPro" id="IPR024080">
    <property type="entry name" value="Neurolysin/TOP_N"/>
</dbReference>
<dbReference type="Gene3D" id="3.40.390.10">
    <property type="entry name" value="Collagenase (Catalytic Domain)"/>
    <property type="match status" value="1"/>
</dbReference>
<keyword evidence="3 7" id="KW-0479">Metal-binding</keyword>
<dbReference type="OrthoDB" id="534666at2759"/>
<sequence>MAGPPPPIPTFDTTASSLLQETSRVIESRKRLHDSLVSTLTPATATFHNLIVPLQQEINLAACRLWPLTLLGRVSTNPGIREAAREAEAQLAVARTTALMRTDVAELVAAVFQRHSARASSVLPGDGLDDEDRYLLTVIHGEYQRSGAGIRDPVIRDKVKVATDRLTELTTEAKRTLTGGPGGIWLTRNELEGVPERVLQQMERRARGNDESEEFLVTLRKGIIIPVMRNAIKEETRKTLFEAKESRFPENVGRLTEILRLRHEIAQCLGFEHHAALKMEEKMHESVSTVREVLQHARHMLQVVAKREIDTMLQLKVETDPQSKALYSWDWSFYTQKLKKKKYSVDANRFSEYFEVQNTLKGMFGIFQQIFGLEFKLTRANVWNEDVIVYEVWDTSNSLTFLGYLYVDLFSREGKFDGASHCAIQPSFTNISGARTIPISVLIYNFVKHPSKPTLLQHNEVKTLFHELGHGIHHLVSRTKYALSHSRDFVEIPSIMLENFIWVPEILVRLGKHYSCIYSENARTWESVPSKQHDGQVTQEESARLPQDLAEAMARTKNVNAAHDMLAQIRLALFDLTIHAPSEGRTATDDETTLLWHTLRREVIGLSGGSNMNAGQAGFQHIYKNYDAGYFSYVTSRLYATDLYQTAFATNPMSAEVGKKYRQSILEPGSSILEADTLKAFLGRMPNPEAYYRALQVGI</sequence>
<keyword evidence="2 7" id="KW-0645">Protease</keyword>
<organism evidence="9 10">
    <name type="scientific">Gnomoniopsis smithogilvyi</name>
    <dbReference type="NCBI Taxonomy" id="1191159"/>
    <lineage>
        <taxon>Eukaryota</taxon>
        <taxon>Fungi</taxon>
        <taxon>Dikarya</taxon>
        <taxon>Ascomycota</taxon>
        <taxon>Pezizomycotina</taxon>
        <taxon>Sordariomycetes</taxon>
        <taxon>Sordariomycetidae</taxon>
        <taxon>Diaporthales</taxon>
        <taxon>Gnomoniaceae</taxon>
        <taxon>Gnomoniopsis</taxon>
    </lineage>
</organism>
<dbReference type="InterPro" id="IPR024077">
    <property type="entry name" value="Neurolysin/TOP_dom2"/>
</dbReference>
<evidence type="ECO:0000256" key="5">
    <source>
        <dbReference type="ARBA" id="ARBA00022833"/>
    </source>
</evidence>
<keyword evidence="10" id="KW-1185">Reference proteome</keyword>
<comment type="similarity">
    <text evidence="1 7">Belongs to the peptidase M3 family.</text>
</comment>
<dbReference type="CDD" id="cd06455">
    <property type="entry name" value="M3A_TOP"/>
    <property type="match status" value="1"/>
</dbReference>
<dbReference type="InterPro" id="IPR045090">
    <property type="entry name" value="Pept_M3A_M3B"/>
</dbReference>
<dbReference type="Proteomes" id="UP001140453">
    <property type="component" value="Unassembled WGS sequence"/>
</dbReference>
<comment type="cofactor">
    <cofactor evidence="7">
        <name>Zn(2+)</name>
        <dbReference type="ChEBI" id="CHEBI:29105"/>
    </cofactor>
    <text evidence="7">Binds 1 zinc ion.</text>
</comment>
<keyword evidence="5 7" id="KW-0862">Zinc</keyword>